<keyword evidence="6" id="KW-1185">Reference proteome</keyword>
<dbReference type="Proteomes" id="UP000184240">
    <property type="component" value="Unassembled WGS sequence"/>
</dbReference>
<keyword evidence="1" id="KW-0812">Transmembrane</keyword>
<reference evidence="3 6" key="3">
    <citation type="submission" date="2018-07" db="EMBL/GenBank/DDBJ databases">
        <title>Leeuwenhoekiella genomics.</title>
        <authorList>
            <person name="Tahon G."/>
            <person name="Willems A."/>
        </authorList>
    </citation>
    <scope>NUCLEOTIDE SEQUENCE [LARGE SCALE GENOMIC DNA]</scope>
    <source>
        <strain evidence="3 6">LMG 24856</strain>
    </source>
</reference>
<reference evidence="4" key="1">
    <citation type="submission" date="2016-11" db="EMBL/GenBank/DDBJ databases">
        <authorList>
            <person name="Jaros S."/>
            <person name="Januszkiewicz K."/>
            <person name="Wedrychowicz H."/>
        </authorList>
    </citation>
    <scope>NUCLEOTIDE SEQUENCE [LARGE SCALE GENOMIC DNA]</scope>
    <source>
        <strain evidence="4">DSM 19859</strain>
    </source>
</reference>
<dbReference type="EMBL" id="FQXT01000002">
    <property type="protein sequence ID" value="SHH78162.1"/>
    <property type="molecule type" value="Genomic_DNA"/>
</dbReference>
<gene>
    <name evidence="3" type="ORF">DSM01_181</name>
    <name evidence="4" type="ORF">SAMN04487999_0888</name>
</gene>
<proteinExistence type="predicted"/>
<dbReference type="GO" id="GO:0042834">
    <property type="term" value="F:peptidoglycan binding"/>
    <property type="evidence" value="ECO:0007669"/>
    <property type="project" value="InterPro"/>
</dbReference>
<dbReference type="STRING" id="573501.SAMN04487999_0888"/>
<dbReference type="PROSITE" id="PS51724">
    <property type="entry name" value="SPOR"/>
    <property type="match status" value="1"/>
</dbReference>
<dbReference type="RefSeq" id="WP_072980838.1">
    <property type="nucleotide sequence ID" value="NZ_FQXT01000002.1"/>
</dbReference>
<accession>A0A1M5VSD3</accession>
<keyword evidence="1" id="KW-0472">Membrane</keyword>
<keyword evidence="1" id="KW-1133">Transmembrane helix</keyword>
<dbReference type="InterPro" id="IPR040495">
    <property type="entry name" value="HU-CCDC81_bac_1"/>
</dbReference>
<evidence type="ECO:0000313" key="4">
    <source>
        <dbReference type="EMBL" id="SHH78162.1"/>
    </source>
</evidence>
<evidence type="ECO:0000313" key="5">
    <source>
        <dbReference type="Proteomes" id="UP000184240"/>
    </source>
</evidence>
<evidence type="ECO:0000313" key="3">
    <source>
        <dbReference type="EMBL" id="RXG31045.1"/>
    </source>
</evidence>
<evidence type="ECO:0000259" key="2">
    <source>
        <dbReference type="PROSITE" id="PS51724"/>
    </source>
</evidence>
<dbReference type="Pfam" id="PF05036">
    <property type="entry name" value="SPOR"/>
    <property type="match status" value="1"/>
</dbReference>
<feature type="transmembrane region" description="Helical" evidence="1">
    <location>
        <begin position="170"/>
        <end position="189"/>
    </location>
</feature>
<evidence type="ECO:0000313" key="6">
    <source>
        <dbReference type="Proteomes" id="UP000290037"/>
    </source>
</evidence>
<dbReference type="InterPro" id="IPR007730">
    <property type="entry name" value="SPOR-like_dom"/>
</dbReference>
<sequence length="310" mass="34740">MHFSNYISDLLYRYECVIVPGFGAFLAHRVSAYHDESAQAFFPPKKRISFNAQLKENDGLLANYVASAEHLSYESALLKVQEFAVNIQQKLNAEETLVFDKIGTLSQNEAGNLSFEPEQSTNYLTEAFGLASYTAQPVTREVLAQEAEALEEKAPIHLTPARRSNGWMKYAAVGLLTIGLSGALGFLYFKDIADHNFAEKQKAESQIENTIQHATFTIDNPLPAVTLNAFKPKGNFHIVAGAFRIPENAETRVNQLREAGYKARTLGENKYGLHQVVYGSYTDRTEALKELRNIRNTDNPNAWMLIQELN</sequence>
<protein>
    <submittedName>
        <fullName evidence="4">Sporulation related domain-containing protein</fullName>
    </submittedName>
    <submittedName>
        <fullName evidence="3">Sporulation related protein</fullName>
    </submittedName>
</protein>
<dbReference type="Gene3D" id="3.30.70.1070">
    <property type="entry name" value="Sporulation related repeat"/>
    <property type="match status" value="1"/>
</dbReference>
<name>A0A1M5VSD3_9FLAO</name>
<organism evidence="4 5">
    <name type="scientific">Leeuwenhoekiella palythoae</name>
    <dbReference type="NCBI Taxonomy" id="573501"/>
    <lineage>
        <taxon>Bacteria</taxon>
        <taxon>Pseudomonadati</taxon>
        <taxon>Bacteroidota</taxon>
        <taxon>Flavobacteriia</taxon>
        <taxon>Flavobacteriales</taxon>
        <taxon>Flavobacteriaceae</taxon>
        <taxon>Leeuwenhoekiella</taxon>
    </lineage>
</organism>
<dbReference type="Proteomes" id="UP000290037">
    <property type="component" value="Unassembled WGS sequence"/>
</dbReference>
<reference evidence="5" key="2">
    <citation type="submission" date="2016-11" db="EMBL/GenBank/DDBJ databases">
        <authorList>
            <person name="Varghese N."/>
            <person name="Submissions S."/>
        </authorList>
    </citation>
    <scope>NUCLEOTIDE SEQUENCE [LARGE SCALE GENOMIC DNA]</scope>
    <source>
        <strain evidence="5">DSM 19859</strain>
    </source>
</reference>
<evidence type="ECO:0000256" key="1">
    <source>
        <dbReference type="SAM" id="Phobius"/>
    </source>
</evidence>
<feature type="domain" description="SPOR" evidence="2">
    <location>
        <begin position="230"/>
        <end position="307"/>
    </location>
</feature>
<dbReference type="AlphaFoldDB" id="A0A1M5VSD3"/>
<dbReference type="SUPFAM" id="SSF110997">
    <property type="entry name" value="Sporulation related repeat"/>
    <property type="match status" value="1"/>
</dbReference>
<dbReference type="Pfam" id="PF18175">
    <property type="entry name" value="HU-CCDC81_bac_2"/>
    <property type="match status" value="1"/>
</dbReference>
<dbReference type="Pfam" id="PF18174">
    <property type="entry name" value="HU-CCDC81_bac_1"/>
    <property type="match status" value="1"/>
</dbReference>
<dbReference type="InterPro" id="IPR041268">
    <property type="entry name" value="HU-CCDC81_bac_2"/>
</dbReference>
<dbReference type="InterPro" id="IPR036680">
    <property type="entry name" value="SPOR-like_sf"/>
</dbReference>
<dbReference type="OrthoDB" id="653949at2"/>
<dbReference type="EMBL" id="QOVN01000001">
    <property type="protein sequence ID" value="RXG31045.1"/>
    <property type="molecule type" value="Genomic_DNA"/>
</dbReference>